<feature type="compositionally biased region" description="Polar residues" evidence="2">
    <location>
        <begin position="257"/>
        <end position="283"/>
    </location>
</feature>
<gene>
    <name evidence="3" type="ORF">WJX84_003547</name>
</gene>
<proteinExistence type="predicted"/>
<protein>
    <submittedName>
        <fullName evidence="3">Uncharacterized protein</fullName>
    </submittedName>
</protein>
<evidence type="ECO:0000256" key="2">
    <source>
        <dbReference type="SAM" id="MobiDB-lite"/>
    </source>
</evidence>
<evidence type="ECO:0000313" key="4">
    <source>
        <dbReference type="Proteomes" id="UP001485043"/>
    </source>
</evidence>
<organism evidence="3 4">
    <name type="scientific">Apatococcus fuscideae</name>
    <dbReference type="NCBI Taxonomy" id="2026836"/>
    <lineage>
        <taxon>Eukaryota</taxon>
        <taxon>Viridiplantae</taxon>
        <taxon>Chlorophyta</taxon>
        <taxon>core chlorophytes</taxon>
        <taxon>Trebouxiophyceae</taxon>
        <taxon>Chlorellales</taxon>
        <taxon>Chlorellaceae</taxon>
        <taxon>Apatococcus</taxon>
    </lineage>
</organism>
<keyword evidence="1" id="KW-0175">Coiled coil</keyword>
<accession>A0AAW1T628</accession>
<dbReference type="Proteomes" id="UP001485043">
    <property type="component" value="Unassembled WGS sequence"/>
</dbReference>
<sequence>MLNFLERSKEFQLSCEGSQSQYEKCTEDIQKSNACCKLAQSRYHAQQIHIKGQEDVLAVHDQALVALTAEIQACKKQLKMEEAEKRQIESGMAGLSLDEEIAAVNRDVAAMQKQNAVSEARLATYQEDLHQEEEALKQIEAAVVAKQAELEKLERAATAISQPALARPGRPGGGKRGKRGGRCMVQETVVRNRTMPYKDGRPAGQWQQDTYVIREMREQSSGGSQASLDQPNGQGHVTNAAARWGSVGDAQETSIAQRGQHSGNARQSRGQRGKQSNCKTASGSRPKRPPLQALFPEGEVLLYSEEVAARQKAEQEEERLFEAEYLSNV</sequence>
<feature type="region of interest" description="Disordered" evidence="2">
    <location>
        <begin position="161"/>
        <end position="184"/>
    </location>
</feature>
<dbReference type="AlphaFoldDB" id="A0AAW1T628"/>
<name>A0AAW1T628_9CHLO</name>
<feature type="region of interest" description="Disordered" evidence="2">
    <location>
        <begin position="257"/>
        <end position="293"/>
    </location>
</feature>
<dbReference type="EMBL" id="JALJOV010000414">
    <property type="protein sequence ID" value="KAK9863924.1"/>
    <property type="molecule type" value="Genomic_DNA"/>
</dbReference>
<feature type="region of interest" description="Disordered" evidence="2">
    <location>
        <begin position="217"/>
        <end position="238"/>
    </location>
</feature>
<feature type="coiled-coil region" evidence="1">
    <location>
        <begin position="108"/>
        <end position="156"/>
    </location>
</feature>
<comment type="caution">
    <text evidence="3">The sequence shown here is derived from an EMBL/GenBank/DDBJ whole genome shotgun (WGS) entry which is preliminary data.</text>
</comment>
<feature type="compositionally biased region" description="Polar residues" evidence="2">
    <location>
        <begin position="219"/>
        <end position="237"/>
    </location>
</feature>
<evidence type="ECO:0000256" key="1">
    <source>
        <dbReference type="SAM" id="Coils"/>
    </source>
</evidence>
<reference evidence="3 4" key="1">
    <citation type="journal article" date="2024" name="Nat. Commun.">
        <title>Phylogenomics reveals the evolutionary origins of lichenization in chlorophyte algae.</title>
        <authorList>
            <person name="Puginier C."/>
            <person name="Libourel C."/>
            <person name="Otte J."/>
            <person name="Skaloud P."/>
            <person name="Haon M."/>
            <person name="Grisel S."/>
            <person name="Petersen M."/>
            <person name="Berrin J.G."/>
            <person name="Delaux P.M."/>
            <person name="Dal Grande F."/>
            <person name="Keller J."/>
        </authorList>
    </citation>
    <scope>NUCLEOTIDE SEQUENCE [LARGE SCALE GENOMIC DNA]</scope>
    <source>
        <strain evidence="3 4">SAG 2523</strain>
    </source>
</reference>
<evidence type="ECO:0000313" key="3">
    <source>
        <dbReference type="EMBL" id="KAK9863924.1"/>
    </source>
</evidence>
<keyword evidence="4" id="KW-1185">Reference proteome</keyword>